<dbReference type="STRING" id="1499967.U27_01666"/>
<keyword evidence="2" id="KW-1185">Reference proteome</keyword>
<reference evidence="1" key="1">
    <citation type="journal article" date="2015" name="PeerJ">
        <title>First genomic representation of candidate bacterial phylum KSB3 points to enhanced environmental sensing as a trigger of wastewater bulking.</title>
        <authorList>
            <person name="Sekiguchi Y."/>
            <person name="Ohashi A."/>
            <person name="Parks D.H."/>
            <person name="Yamauchi T."/>
            <person name="Tyson G.W."/>
            <person name="Hugenholtz P."/>
        </authorList>
    </citation>
    <scope>NUCLEOTIDE SEQUENCE [LARGE SCALE GENOMIC DNA]</scope>
</reference>
<gene>
    <name evidence="1" type="ORF">U27_01666</name>
</gene>
<accession>A0A0S6W9R4</accession>
<name>A0A0S6W9R4_VECG1</name>
<protein>
    <submittedName>
        <fullName evidence="1">Uncharacterized protein</fullName>
    </submittedName>
</protein>
<dbReference type="HOGENOM" id="CLU_386198_0_0_0"/>
<evidence type="ECO:0000313" key="1">
    <source>
        <dbReference type="EMBL" id="GAK54835.1"/>
    </source>
</evidence>
<sequence length="715" mass="84681">MPKSETLEIEAYLHAVSEETLSELSADNFLTGEEGEESHLAIPKEYQAILTSFESPLMEYIRNLQVKVNQIPKEISFISSIYLLTQGRIIHLINHEQGERVKQEFFALLAPLARNAEREKARRHTRATSVIQREIEQILNRCYLVLLTNFSQMQAAIIQGIIYDIERQGVHLPIQSSTEIPTIARQYQPVVQNQAVIIRNMFRHLFPEYSPPDNIHILELCFLGLLEEIQQNFEEFLQQDDQLLHMLSRVKIAQDELLNVKDPNLCNILIKMERIQNHIHDIYNQRWRDGILNDIIATFFYHARFTAYLENKGKIAQKRRYFLASLEHLLNNYEDFYNETLLPQVDLLMEEYQHVDAVGYTFVKQQIRPGQMKKLFQTILDEDRFSVLSDMIVTGEFSKAIDHYSTPQYLEELEKMRKELQHKHRDHEEVLQWITRLWGTLDSIHELLISEIFLKWKDPLSTVLNTYIQELYWFHAWFSTYTLEAFRSAKPVFFQELEQFLVPYSKAVEMFSGKILERLETLSQQVYAFRDRAGDFNLLYTGILSINLKKEEGQFQFELYTPARIKTLGDKLASIQERYVHSSQSQSFSNQKKMLDQESEQQKSYRLYTDEILKTANILAEEKDLLMYCGARKLFTGPHFVEEDFAILYSEIIDIYEYAIDRTQRQSFDPLDSILELKSLRERAQFEFVYERYTEMVKYKALKKAWQLMRKREIS</sequence>
<dbReference type="EMBL" id="DF820463">
    <property type="protein sequence ID" value="GAK54835.1"/>
    <property type="molecule type" value="Genomic_DNA"/>
</dbReference>
<dbReference type="AlphaFoldDB" id="A0A0S6W9R4"/>
<proteinExistence type="predicted"/>
<evidence type="ECO:0000313" key="2">
    <source>
        <dbReference type="Proteomes" id="UP000030661"/>
    </source>
</evidence>
<dbReference type="Proteomes" id="UP000030661">
    <property type="component" value="Unassembled WGS sequence"/>
</dbReference>
<organism evidence="1">
    <name type="scientific">Vecturithrix granuli</name>
    <dbReference type="NCBI Taxonomy" id="1499967"/>
    <lineage>
        <taxon>Bacteria</taxon>
        <taxon>Candidatus Moduliflexota</taxon>
        <taxon>Candidatus Vecturitrichia</taxon>
        <taxon>Candidatus Vecturitrichales</taxon>
        <taxon>Candidatus Vecturitrichaceae</taxon>
        <taxon>Candidatus Vecturithrix</taxon>
    </lineage>
</organism>